<protein>
    <submittedName>
        <fullName evidence="1">Uncharacterized protein</fullName>
    </submittedName>
</protein>
<sequence>MIELSINELCENNMKKHRTERLEMDPHFLIARNVPWCDEYDYLSFTGRMHGRRKWSRKEYWKLEWALYQLVDEEDFSQELYWRAFKIFSITQNSFTSHYDPRDLYKIRNLKRSELYEIRQRFRSVFEGFFSGQMPSLKYYEEQNPLLIDQGD</sequence>
<proteinExistence type="predicted"/>
<accession>A0A345RSG8</accession>
<name>A0A345RSG8_9PSED</name>
<reference evidence="1 2" key="1">
    <citation type="submission" date="2018-05" db="EMBL/GenBank/DDBJ databases">
        <title>Complete genome sequence of Pseudomonas kribbensis 46-2(T).</title>
        <authorList>
            <person name="Jeong H."/>
            <person name="Lee S.-G."/>
            <person name="Rha E."/>
            <person name="Kim H."/>
        </authorList>
    </citation>
    <scope>NUCLEOTIDE SEQUENCE [LARGE SCALE GENOMIC DNA]</scope>
    <source>
        <strain evidence="1 2">46-2</strain>
    </source>
</reference>
<gene>
    <name evidence="1" type="ORF">DLD99_17725</name>
</gene>
<evidence type="ECO:0000313" key="2">
    <source>
        <dbReference type="Proteomes" id="UP000253720"/>
    </source>
</evidence>
<organism evidence="1 2">
    <name type="scientific">Pseudomonas kribbensis</name>
    <dbReference type="NCBI Taxonomy" id="1628086"/>
    <lineage>
        <taxon>Bacteria</taxon>
        <taxon>Pseudomonadati</taxon>
        <taxon>Pseudomonadota</taxon>
        <taxon>Gammaproteobacteria</taxon>
        <taxon>Pseudomonadales</taxon>
        <taxon>Pseudomonadaceae</taxon>
        <taxon>Pseudomonas</taxon>
    </lineage>
</organism>
<evidence type="ECO:0000313" key="1">
    <source>
        <dbReference type="EMBL" id="AXI62234.1"/>
    </source>
</evidence>
<dbReference type="AlphaFoldDB" id="A0A345RSG8"/>
<keyword evidence="2" id="KW-1185">Reference proteome</keyword>
<dbReference type="Proteomes" id="UP000253720">
    <property type="component" value="Chromosome"/>
</dbReference>
<dbReference type="EMBL" id="CP029608">
    <property type="protein sequence ID" value="AXI62234.1"/>
    <property type="molecule type" value="Genomic_DNA"/>
</dbReference>
<dbReference type="KEGG" id="pke:DLD99_17725"/>